<accession>A0A8S1EN49</accession>
<feature type="transmembrane region" description="Helical" evidence="7">
    <location>
        <begin position="238"/>
        <end position="259"/>
    </location>
</feature>
<dbReference type="GO" id="GO:0006897">
    <property type="term" value="P:endocytosis"/>
    <property type="evidence" value="ECO:0007669"/>
    <property type="project" value="TreeGrafter"/>
</dbReference>
<feature type="transmembrane region" description="Helical" evidence="7">
    <location>
        <begin position="98"/>
        <end position="119"/>
    </location>
</feature>
<evidence type="ECO:0000256" key="6">
    <source>
        <dbReference type="ARBA" id="ARBA00023180"/>
    </source>
</evidence>
<gene>
    <name evidence="9" type="ORF">CBOVIS_LOCUS3635</name>
</gene>
<feature type="transmembrane region" description="Helical" evidence="7">
    <location>
        <begin position="498"/>
        <end position="523"/>
    </location>
</feature>
<dbReference type="Proteomes" id="UP000494206">
    <property type="component" value="Unassembled WGS sequence"/>
</dbReference>
<evidence type="ECO:0000256" key="1">
    <source>
        <dbReference type="ARBA" id="ARBA00004141"/>
    </source>
</evidence>
<dbReference type="GO" id="GO:0005886">
    <property type="term" value="C:plasma membrane"/>
    <property type="evidence" value="ECO:0007669"/>
    <property type="project" value="TreeGrafter"/>
</dbReference>
<dbReference type="PROSITE" id="PS50156">
    <property type="entry name" value="SSD"/>
    <property type="match status" value="1"/>
</dbReference>
<organism evidence="9 10">
    <name type="scientific">Caenorhabditis bovis</name>
    <dbReference type="NCBI Taxonomy" id="2654633"/>
    <lineage>
        <taxon>Eukaryota</taxon>
        <taxon>Metazoa</taxon>
        <taxon>Ecdysozoa</taxon>
        <taxon>Nematoda</taxon>
        <taxon>Chromadorea</taxon>
        <taxon>Rhabditida</taxon>
        <taxon>Rhabditina</taxon>
        <taxon>Rhabditomorpha</taxon>
        <taxon>Rhabditoidea</taxon>
        <taxon>Rhabditidae</taxon>
        <taxon>Peloderinae</taxon>
        <taxon>Caenorhabditis</taxon>
    </lineage>
</organism>
<comment type="similarity">
    <text evidence="2">Belongs to the patched family.</text>
</comment>
<dbReference type="InterPro" id="IPR051697">
    <property type="entry name" value="Patched_domain-protein"/>
</dbReference>
<feature type="transmembrane region" description="Helical" evidence="7">
    <location>
        <begin position="470"/>
        <end position="492"/>
    </location>
</feature>
<keyword evidence="3 7" id="KW-0812">Transmembrane</keyword>
<evidence type="ECO:0000256" key="3">
    <source>
        <dbReference type="ARBA" id="ARBA00022692"/>
    </source>
</evidence>
<keyword evidence="5 7" id="KW-0472">Membrane</keyword>
<dbReference type="InterPro" id="IPR003392">
    <property type="entry name" value="PTHD_SSD"/>
</dbReference>
<dbReference type="OrthoDB" id="5832034at2759"/>
<feature type="domain" description="SSD" evidence="8">
    <location>
        <begin position="39"/>
        <end position="197"/>
    </location>
</feature>
<evidence type="ECO:0000256" key="4">
    <source>
        <dbReference type="ARBA" id="ARBA00022989"/>
    </source>
</evidence>
<comment type="subcellular location">
    <subcellularLocation>
        <location evidence="1">Membrane</location>
        <topology evidence="1">Multi-pass membrane protein</topology>
    </subcellularLocation>
</comment>
<evidence type="ECO:0000256" key="2">
    <source>
        <dbReference type="ARBA" id="ARBA00005585"/>
    </source>
</evidence>
<dbReference type="Pfam" id="PF02460">
    <property type="entry name" value="Patched"/>
    <property type="match status" value="1"/>
</dbReference>
<dbReference type="PANTHER" id="PTHR10796:SF189">
    <property type="entry name" value="SSD DOMAIN-CONTAINING PROTEIN"/>
    <property type="match status" value="1"/>
</dbReference>
<feature type="transmembrane region" description="Helical" evidence="7">
    <location>
        <begin position="36"/>
        <end position="57"/>
    </location>
</feature>
<dbReference type="SUPFAM" id="SSF82866">
    <property type="entry name" value="Multidrug efflux transporter AcrB transmembrane domain"/>
    <property type="match status" value="2"/>
</dbReference>
<evidence type="ECO:0000259" key="8">
    <source>
        <dbReference type="PROSITE" id="PS50156"/>
    </source>
</evidence>
<evidence type="ECO:0000256" key="7">
    <source>
        <dbReference type="SAM" id="Phobius"/>
    </source>
</evidence>
<feature type="transmembrane region" description="Helical" evidence="7">
    <location>
        <begin position="443"/>
        <end position="463"/>
    </location>
</feature>
<feature type="transmembrane region" description="Helical" evidence="7">
    <location>
        <begin position="69"/>
        <end position="92"/>
    </location>
</feature>
<feature type="transmembrane region" description="Helical" evidence="7">
    <location>
        <begin position="140"/>
        <end position="164"/>
    </location>
</feature>
<feature type="transmembrane region" description="Helical" evidence="7">
    <location>
        <begin position="544"/>
        <end position="568"/>
    </location>
</feature>
<comment type="caution">
    <text evidence="9">The sequence shown here is derived from an EMBL/GenBank/DDBJ whole genome shotgun (WGS) entry which is preliminary data.</text>
</comment>
<reference evidence="9 10" key="1">
    <citation type="submission" date="2020-04" db="EMBL/GenBank/DDBJ databases">
        <authorList>
            <person name="Laetsch R D."/>
            <person name="Stevens L."/>
            <person name="Kumar S."/>
            <person name="Blaxter L. M."/>
        </authorList>
    </citation>
    <scope>NUCLEOTIDE SEQUENCE [LARGE SCALE GENOMIC DNA]</scope>
</reference>
<dbReference type="EMBL" id="CADEPM010000002">
    <property type="protein sequence ID" value="CAB3400772.1"/>
    <property type="molecule type" value="Genomic_DNA"/>
</dbReference>
<name>A0A8S1EN49_9PELO</name>
<proteinExistence type="inferred from homology"/>
<evidence type="ECO:0000313" key="9">
    <source>
        <dbReference type="EMBL" id="CAB3400772.1"/>
    </source>
</evidence>
<protein>
    <recommendedName>
        <fullName evidence="8">SSD domain-containing protein</fullName>
    </recommendedName>
</protein>
<keyword evidence="4 7" id="KW-1133">Transmembrane helix</keyword>
<evidence type="ECO:0000256" key="5">
    <source>
        <dbReference type="ARBA" id="ARBA00023136"/>
    </source>
</evidence>
<dbReference type="AlphaFoldDB" id="A0A8S1EN49"/>
<dbReference type="PANTHER" id="PTHR10796">
    <property type="entry name" value="PATCHED-RELATED"/>
    <property type="match status" value="1"/>
</dbReference>
<evidence type="ECO:0000313" key="10">
    <source>
        <dbReference type="Proteomes" id="UP000494206"/>
    </source>
</evidence>
<dbReference type="Gene3D" id="1.20.1640.10">
    <property type="entry name" value="Multidrug efflux transporter AcrB transmembrane domain"/>
    <property type="match status" value="2"/>
</dbReference>
<feature type="transmembrane region" description="Helical" evidence="7">
    <location>
        <begin position="574"/>
        <end position="598"/>
    </location>
</feature>
<dbReference type="InterPro" id="IPR000731">
    <property type="entry name" value="SSD"/>
</dbReference>
<dbReference type="GO" id="GO:0030659">
    <property type="term" value="C:cytoplasmic vesicle membrane"/>
    <property type="evidence" value="ECO:0007669"/>
    <property type="project" value="TreeGrafter"/>
</dbReference>
<keyword evidence="6" id="KW-0325">Glycoprotein</keyword>
<keyword evidence="10" id="KW-1185">Reference proteome</keyword>
<dbReference type="GO" id="GO:0018996">
    <property type="term" value="P:molting cycle, collagen and cuticulin-based cuticle"/>
    <property type="evidence" value="ECO:0007669"/>
    <property type="project" value="TreeGrafter"/>
</dbReference>
<feature type="transmembrane region" description="Helical" evidence="7">
    <location>
        <begin position="170"/>
        <end position="192"/>
    </location>
</feature>
<sequence length="613" mass="69344">MDQHNALPERRINFTLHSEQGMQAAITEGMKETSLYIFNGIILSLVLLLCVLISFAVMFDRFTCSRITFLWFVALLVPVSSFLTSFAIYNSLGYSVNAITLLIPFLALAYAYDTIIVLTHTWLSDADLRRDSSSEHLLEVFATCMPSIVITATTSIGFFMAATFKIPNYAVMSVFIGFILITTVFFTMFLYAPCLMLLTPAPTFTSIPDTAPGLIREKSCNLSRTKRVYAYEISSSRLLKLFGILVLILGFIAPTYYGLNRVNYNLDYRQLLPSSSPRNIGVHYMSDLAWPQYFTILFFIESPPDFSDPTQYLEYKKMIADIEKMEHKLPNTTDMTWINDFCQFTGTSPHDSALNMTLFKKFINDDIYKAWRDGIKFSFNESGHATIHTMLHMVSFKDTKSLGDKAKLFSNARKVVSKYPQFNVHPFDTDVGIADVITQVSGALSWISMVSLIAMFLVSILIFGNLTVAVVNSIMSVLVFLATIAFISILGLNLNPFYGTYLLFVAALAPKYSTHFCYFYQQMKRINTKALRKDRLHETLRKSFMPVFSSLLCAAVIFIPVAFCPVAIFREIAYIHMIMTAIGFVVSSFLLQVFLVLLPEAFTGTHFLYSPIH</sequence>